<accession>A0A1B6EWL6</accession>
<dbReference type="Gene3D" id="3.90.79.10">
    <property type="entry name" value="Nucleoside Triphosphate Pyrophosphohydrolase"/>
    <property type="match status" value="1"/>
</dbReference>
<dbReference type="SUPFAM" id="SSF55811">
    <property type="entry name" value="Nudix"/>
    <property type="match status" value="1"/>
</dbReference>
<reference evidence="2" key="1">
    <citation type="submission" date="2015-11" db="EMBL/GenBank/DDBJ databases">
        <title>De novo transcriptome assembly of four potential Pierce s Disease insect vectors from Arizona vineyards.</title>
        <authorList>
            <person name="Tassone E.E."/>
        </authorList>
    </citation>
    <scope>NUCLEOTIDE SEQUENCE</scope>
</reference>
<sequence length="309" mass="35510">MLHTIHFLELKYLCLFIVIIEEMASSRLRFLHTKCRNAVYPRSNDLVQRFPVPDDKVNWDVKWEEYNPVDFTAPFIKNQIWADPEISDVTFKPQWNFVDGNINRQSFDGKYKIVKSYPLNIYGRTGISGRGVLGRWGPNHAADPIVTRWKRDETSKVIVDNHKKLPILQFVAIKRRDSGEWAIPGGMVDPGEVITSTLKREFLEEALNVLEKNESEKVTINNELNEFFSQGEEIYKGYVDDPRNTDNAWMETVAMHFHDESGSTVGSLNFCAGDDAVGVQWLDLSKELSLYASHSSMIEKIAAKMKCSW</sequence>
<organism evidence="2">
    <name type="scientific">Cuerna arida</name>
    <dbReference type="NCBI Taxonomy" id="1464854"/>
    <lineage>
        <taxon>Eukaryota</taxon>
        <taxon>Metazoa</taxon>
        <taxon>Ecdysozoa</taxon>
        <taxon>Arthropoda</taxon>
        <taxon>Hexapoda</taxon>
        <taxon>Insecta</taxon>
        <taxon>Pterygota</taxon>
        <taxon>Neoptera</taxon>
        <taxon>Paraneoptera</taxon>
        <taxon>Hemiptera</taxon>
        <taxon>Auchenorrhyncha</taxon>
        <taxon>Membracoidea</taxon>
        <taxon>Cicadellidae</taxon>
        <taxon>Cicadellinae</taxon>
        <taxon>Proconiini</taxon>
        <taxon>Cuerna</taxon>
    </lineage>
</organism>
<dbReference type="EMBL" id="GECZ01027431">
    <property type="protein sequence ID" value="JAS42338.1"/>
    <property type="molecule type" value="Transcribed_RNA"/>
</dbReference>
<dbReference type="InterPro" id="IPR000086">
    <property type="entry name" value="NUDIX_hydrolase_dom"/>
</dbReference>
<proteinExistence type="predicted"/>
<dbReference type="Pfam" id="PF00293">
    <property type="entry name" value="NUDIX"/>
    <property type="match status" value="1"/>
</dbReference>
<dbReference type="CDD" id="cd03670">
    <property type="entry name" value="NUDIX_ADPRase_Nudt9"/>
    <property type="match status" value="1"/>
</dbReference>
<evidence type="ECO:0000313" key="2">
    <source>
        <dbReference type="EMBL" id="JAS42338.1"/>
    </source>
</evidence>
<dbReference type="GO" id="GO:0047631">
    <property type="term" value="F:ADP-ribose diphosphatase activity"/>
    <property type="evidence" value="ECO:0007669"/>
    <property type="project" value="InterPro"/>
</dbReference>
<dbReference type="InterPro" id="IPR015797">
    <property type="entry name" value="NUDIX_hydrolase-like_dom_sf"/>
</dbReference>
<protein>
    <recommendedName>
        <fullName evidence="1">Nudix hydrolase domain-containing protein</fullName>
    </recommendedName>
</protein>
<dbReference type="PROSITE" id="PS51462">
    <property type="entry name" value="NUDIX"/>
    <property type="match status" value="1"/>
</dbReference>
<name>A0A1B6EWL6_9HEMI</name>
<dbReference type="PANTHER" id="PTHR13030:SF8">
    <property type="entry name" value="ADP-RIBOSE PYROPHOSPHATASE, MITOCHONDRIAL"/>
    <property type="match status" value="1"/>
</dbReference>
<dbReference type="AlphaFoldDB" id="A0A1B6EWL6"/>
<evidence type="ECO:0000259" key="1">
    <source>
        <dbReference type="PROSITE" id="PS51462"/>
    </source>
</evidence>
<dbReference type="InterPro" id="IPR039989">
    <property type="entry name" value="NUDT9"/>
</dbReference>
<feature type="domain" description="Nudix hydrolase" evidence="1">
    <location>
        <begin position="149"/>
        <end position="304"/>
    </location>
</feature>
<dbReference type="PANTHER" id="PTHR13030">
    <property type="entry name" value="NUDIX HYDROLASE"/>
    <property type="match status" value="1"/>
</dbReference>
<dbReference type="Pfam" id="PF25969">
    <property type="entry name" value="NUDT9_N"/>
    <property type="match status" value="1"/>
</dbReference>
<gene>
    <name evidence="2" type="ORF">g.2335</name>
</gene>
<dbReference type="FunFam" id="3.90.79.10:FF:000021">
    <property type="entry name" value="ADP-ribose pyrophosphatase, mitochondrial isoform X1"/>
    <property type="match status" value="1"/>
</dbReference>